<dbReference type="CDD" id="cd00082">
    <property type="entry name" value="HisKA"/>
    <property type="match status" value="1"/>
</dbReference>
<proteinExistence type="predicted"/>
<dbReference type="Pfam" id="PF00512">
    <property type="entry name" value="HisKA"/>
    <property type="match status" value="1"/>
</dbReference>
<keyword evidence="4" id="KW-0808">Transferase</keyword>
<dbReference type="RefSeq" id="WP_129349881.1">
    <property type="nucleotide sequence ID" value="NZ_CP026538.1"/>
</dbReference>
<dbReference type="SUPFAM" id="SSF47384">
    <property type="entry name" value="Homodimeric domain of signal transducing histidine kinase"/>
    <property type="match status" value="1"/>
</dbReference>
<evidence type="ECO:0000256" key="7">
    <source>
        <dbReference type="SAM" id="MobiDB-lite"/>
    </source>
</evidence>
<dbReference type="Pfam" id="PF02518">
    <property type="entry name" value="HATPase_c"/>
    <property type="match status" value="1"/>
</dbReference>
<dbReference type="SUPFAM" id="SSF55874">
    <property type="entry name" value="ATPase domain of HSP90 chaperone/DNA topoisomerase II/histidine kinase"/>
    <property type="match status" value="1"/>
</dbReference>
<evidence type="ECO:0000313" key="10">
    <source>
        <dbReference type="Proteomes" id="UP000293296"/>
    </source>
</evidence>
<dbReference type="PROSITE" id="PS50109">
    <property type="entry name" value="HIS_KIN"/>
    <property type="match status" value="1"/>
</dbReference>
<dbReference type="KEGG" id="dcb:C3Y92_04455"/>
<keyword evidence="3" id="KW-0597">Phosphoprotein</keyword>
<dbReference type="OrthoDB" id="9762798at2"/>
<dbReference type="InterPro" id="IPR005467">
    <property type="entry name" value="His_kinase_dom"/>
</dbReference>
<dbReference type="InterPro" id="IPR003594">
    <property type="entry name" value="HATPase_dom"/>
</dbReference>
<keyword evidence="10" id="KW-1185">Reference proteome</keyword>
<dbReference type="Gene3D" id="1.10.287.130">
    <property type="match status" value="1"/>
</dbReference>
<organism evidence="9 10">
    <name type="scientific">Solidesulfovibrio carbinolicus</name>
    <dbReference type="NCBI Taxonomy" id="296842"/>
    <lineage>
        <taxon>Bacteria</taxon>
        <taxon>Pseudomonadati</taxon>
        <taxon>Thermodesulfobacteriota</taxon>
        <taxon>Desulfovibrionia</taxon>
        <taxon>Desulfovibrionales</taxon>
        <taxon>Desulfovibrionaceae</taxon>
        <taxon>Solidesulfovibrio</taxon>
    </lineage>
</organism>
<dbReference type="Gene3D" id="3.30.565.10">
    <property type="entry name" value="Histidine kinase-like ATPase, C-terminal domain"/>
    <property type="match status" value="1"/>
</dbReference>
<keyword evidence="6" id="KW-0902">Two-component regulatory system</keyword>
<dbReference type="GO" id="GO:0000155">
    <property type="term" value="F:phosphorelay sensor kinase activity"/>
    <property type="evidence" value="ECO:0007669"/>
    <property type="project" value="InterPro"/>
</dbReference>
<evidence type="ECO:0000256" key="2">
    <source>
        <dbReference type="ARBA" id="ARBA00012438"/>
    </source>
</evidence>
<protein>
    <recommendedName>
        <fullName evidence="2">histidine kinase</fullName>
        <ecNumber evidence="2">2.7.13.3</ecNumber>
    </recommendedName>
</protein>
<dbReference type="SMART" id="SM00387">
    <property type="entry name" value="HATPase_c"/>
    <property type="match status" value="1"/>
</dbReference>
<comment type="catalytic activity">
    <reaction evidence="1">
        <text>ATP + protein L-histidine = ADP + protein N-phospho-L-histidine.</text>
        <dbReference type="EC" id="2.7.13.3"/>
    </reaction>
</comment>
<keyword evidence="5 9" id="KW-0418">Kinase</keyword>
<dbReference type="InterPro" id="IPR004358">
    <property type="entry name" value="Sig_transdc_His_kin-like_C"/>
</dbReference>
<dbReference type="InterPro" id="IPR003661">
    <property type="entry name" value="HisK_dim/P_dom"/>
</dbReference>
<evidence type="ECO:0000259" key="8">
    <source>
        <dbReference type="PROSITE" id="PS50109"/>
    </source>
</evidence>
<feature type="region of interest" description="Disordered" evidence="7">
    <location>
        <begin position="515"/>
        <end position="538"/>
    </location>
</feature>
<dbReference type="EC" id="2.7.13.3" evidence="2"/>
<dbReference type="PRINTS" id="PR00344">
    <property type="entry name" value="BCTRLSENSOR"/>
</dbReference>
<evidence type="ECO:0000256" key="1">
    <source>
        <dbReference type="ARBA" id="ARBA00000085"/>
    </source>
</evidence>
<gene>
    <name evidence="9" type="ORF">C3Y92_04455</name>
</gene>
<sequence length="538" mass="58120">MSGARLLVAGGPDRDAAALAAALGRPGRVCRAVLPAFLPDVLSAAAADVLIIPLFGQDGPEPLPELLTLLHGVAAAAVFVADAGFAAPSEGLRLLPGLAAAGIDTVLTLLAERDEASCRSQENLAWKRTFLSGFSGLVVVCDSRRRVVRGNAPLTHRAGADPAGMTCHAALHGRGEPCPWCPADEVLAGRVAAMEIQSPLDGRYFAMTCAPLVLSCQETLMLTLLTDVTERNMAVARLKSLNRDLERRVSERTDVLARQTEELAEANNRLVELDALKSGFLATVTHDLRTPLTSVLGFAKLVRRDFLKEFMPFSDVSEKLRRKGTRIADNLRIIENEGERLTRLVNDFLDLSRIESGRLPWNDRDVDPGEVLRLAAEAVGGEFEQNERLALVVDVVGPLPPLRLDPDRLVQVLVNLLTNAARHTREGVVTLGARQLPSGRLELRVDDTGPGIDEKDRERIFDKFYQARRGDTRPEKVRGSGLGLAICKHIVERYDGSIRAEGRTPHGTSFVVELPPAAASPAAPTSPATRPNAEPLPS</sequence>
<evidence type="ECO:0000256" key="6">
    <source>
        <dbReference type="ARBA" id="ARBA00023012"/>
    </source>
</evidence>
<reference evidence="9 10" key="1">
    <citation type="submission" date="2018-02" db="EMBL/GenBank/DDBJ databases">
        <title>Genome sequence of Desulfovibrio carbinolicus DSM 3852.</title>
        <authorList>
            <person name="Wilbanks E."/>
            <person name="Skennerton C.T."/>
            <person name="Orphan V.J."/>
        </authorList>
    </citation>
    <scope>NUCLEOTIDE SEQUENCE [LARGE SCALE GENOMIC DNA]</scope>
    <source>
        <strain evidence="9 10">DSM 3852</strain>
    </source>
</reference>
<evidence type="ECO:0000313" key="9">
    <source>
        <dbReference type="EMBL" id="QAZ69436.1"/>
    </source>
</evidence>
<dbReference type="PANTHER" id="PTHR43711:SF30">
    <property type="entry name" value="HISTIDINE KINASE"/>
    <property type="match status" value="1"/>
</dbReference>
<name>A0A4P6HRG1_9BACT</name>
<feature type="domain" description="Histidine kinase" evidence="8">
    <location>
        <begin position="283"/>
        <end position="518"/>
    </location>
</feature>
<evidence type="ECO:0000256" key="3">
    <source>
        <dbReference type="ARBA" id="ARBA00022553"/>
    </source>
</evidence>
<dbReference type="AlphaFoldDB" id="A0A4P6HRG1"/>
<feature type="compositionally biased region" description="Low complexity" evidence="7">
    <location>
        <begin position="515"/>
        <end position="531"/>
    </location>
</feature>
<dbReference type="Proteomes" id="UP000293296">
    <property type="component" value="Chromosome"/>
</dbReference>
<dbReference type="PANTHER" id="PTHR43711">
    <property type="entry name" value="TWO-COMPONENT HISTIDINE KINASE"/>
    <property type="match status" value="1"/>
</dbReference>
<accession>A0A4P6HRG1</accession>
<evidence type="ECO:0000256" key="4">
    <source>
        <dbReference type="ARBA" id="ARBA00022679"/>
    </source>
</evidence>
<dbReference type="InterPro" id="IPR036890">
    <property type="entry name" value="HATPase_C_sf"/>
</dbReference>
<dbReference type="InterPro" id="IPR036097">
    <property type="entry name" value="HisK_dim/P_sf"/>
</dbReference>
<evidence type="ECO:0000256" key="5">
    <source>
        <dbReference type="ARBA" id="ARBA00022777"/>
    </source>
</evidence>
<dbReference type="InterPro" id="IPR050736">
    <property type="entry name" value="Sensor_HK_Regulatory"/>
</dbReference>
<dbReference type="EMBL" id="CP026538">
    <property type="protein sequence ID" value="QAZ69436.1"/>
    <property type="molecule type" value="Genomic_DNA"/>
</dbReference>
<dbReference type="SMART" id="SM00388">
    <property type="entry name" value="HisKA"/>
    <property type="match status" value="1"/>
</dbReference>